<geneLocation type="plasmid" evidence="1 2">
    <name>pPN3F2_1</name>
</geneLocation>
<reference evidence="1 2" key="1">
    <citation type="submission" date="2020-03" db="EMBL/GenBank/DDBJ databases">
        <title>Complete genome sequence of Shewanella sp.</title>
        <authorList>
            <person name="Kim Y.-S."/>
            <person name="Kim S.-J."/>
            <person name="Jung H.-K."/>
            <person name="Kim K.-H."/>
        </authorList>
    </citation>
    <scope>NUCLEOTIDE SEQUENCE [LARGE SCALE GENOMIC DNA]</scope>
    <source>
        <strain evidence="1 2">PN3F2</strain>
        <plasmid evidence="1 2">pPN3F2_1</plasmid>
    </source>
</reference>
<name>A0A6G9QQK8_9GAMM</name>
<organism evidence="1 2">
    <name type="scientific">Shewanella aestuarii</name>
    <dbReference type="NCBI Taxonomy" id="1028752"/>
    <lineage>
        <taxon>Bacteria</taxon>
        <taxon>Pseudomonadati</taxon>
        <taxon>Pseudomonadota</taxon>
        <taxon>Gammaproteobacteria</taxon>
        <taxon>Alteromonadales</taxon>
        <taxon>Shewanellaceae</taxon>
        <taxon>Shewanella</taxon>
    </lineage>
</organism>
<dbReference type="KEGG" id="saes:HBH39_18115"/>
<sequence length="170" mass="20142">MTEYKAPRWHYEYGKSGKGYNLKLLSIDEVFVSADLLKKWIKPTNSIDNPEMYKPIVTSKEYESLWLYCNRLIDNIKKLNKNEVTEHDMDSLNTAINRIFSDIGWREMKKKFRQLDKRQRKVRVVLSTGVANALNQYKEQQGFATIDESIDELLSFHKYHNENSEVNDEQ</sequence>
<dbReference type="Proteomes" id="UP000502608">
    <property type="component" value="Plasmid pPN3F2_1"/>
</dbReference>
<dbReference type="AlphaFoldDB" id="A0A6G9QQK8"/>
<dbReference type="EMBL" id="CP050314">
    <property type="protein sequence ID" value="QIR16393.1"/>
    <property type="molecule type" value="Genomic_DNA"/>
</dbReference>
<keyword evidence="2" id="KW-1185">Reference proteome</keyword>
<evidence type="ECO:0000313" key="1">
    <source>
        <dbReference type="EMBL" id="QIR16393.1"/>
    </source>
</evidence>
<dbReference type="RefSeq" id="WP_167680224.1">
    <property type="nucleotide sequence ID" value="NZ_CP050314.1"/>
</dbReference>
<proteinExistence type="predicted"/>
<evidence type="ECO:0000313" key="2">
    <source>
        <dbReference type="Proteomes" id="UP000502608"/>
    </source>
</evidence>
<accession>A0A6G9QQK8</accession>
<gene>
    <name evidence="1" type="ORF">HBH39_18115</name>
</gene>
<keyword evidence="1" id="KW-0614">Plasmid</keyword>
<protein>
    <submittedName>
        <fullName evidence="1">Uncharacterized protein</fullName>
    </submittedName>
</protein>